<sequence>MEIMSDNDMCVEVYCNKCGNKFSSELDINFKTPEIIIQSDGVLYCLYCEEPYEYTLKFDSNKLEIKFFDELFGSLKISEKIHLEEYETSTPDKSKRFYNLQIERLEKILKLSSGEHIIDQALYRLIYSGVITSLETYLSEIFAQVVFHSEYTLEKFTSSYEPYTKEKISLHEIFKKFNNLELKVRDDLDNFIYHNIPKLISIFNIFDFEIDKFDKIKNVATYIQKRHSFVHKSGVGENDRLQEVSEKEILFIINDVNMLVEYIHKQIEKKCFLPYDDDFPF</sequence>
<dbReference type="AlphaFoldDB" id="A0A2S0RGX0"/>
<evidence type="ECO:0000313" key="1">
    <source>
        <dbReference type="EMBL" id="AWA30993.1"/>
    </source>
</evidence>
<dbReference type="Proteomes" id="UP000244193">
    <property type="component" value="Chromosome"/>
</dbReference>
<name>A0A2S0RGX0_9FLAO</name>
<protein>
    <recommendedName>
        <fullName evidence="3">RiboL-PSP-HEPN domain-containing protein</fullName>
    </recommendedName>
</protein>
<accession>A0A2S0RGX0</accession>
<gene>
    <name evidence="1" type="ORF">HYN48_13385</name>
</gene>
<reference evidence="1 2" key="1">
    <citation type="submission" date="2018-04" db="EMBL/GenBank/DDBJ databases">
        <title>Genome sequencing of Flavobacterium sp. HYN0048.</title>
        <authorList>
            <person name="Yi H."/>
            <person name="Baek C."/>
        </authorList>
    </citation>
    <scope>NUCLEOTIDE SEQUENCE [LARGE SCALE GENOMIC DNA]</scope>
    <source>
        <strain evidence="1 2">HYN0048</strain>
    </source>
</reference>
<keyword evidence="2" id="KW-1185">Reference proteome</keyword>
<proteinExistence type="predicted"/>
<evidence type="ECO:0000313" key="2">
    <source>
        <dbReference type="Proteomes" id="UP000244193"/>
    </source>
</evidence>
<dbReference type="EMBL" id="CP028811">
    <property type="protein sequence ID" value="AWA30993.1"/>
    <property type="molecule type" value="Genomic_DNA"/>
</dbReference>
<organism evidence="1 2">
    <name type="scientific">Flavobacterium magnum</name>
    <dbReference type="NCBI Taxonomy" id="2162713"/>
    <lineage>
        <taxon>Bacteria</taxon>
        <taxon>Pseudomonadati</taxon>
        <taxon>Bacteroidota</taxon>
        <taxon>Flavobacteriia</taxon>
        <taxon>Flavobacteriales</taxon>
        <taxon>Flavobacteriaceae</taxon>
        <taxon>Flavobacterium</taxon>
    </lineage>
</organism>
<dbReference type="KEGG" id="fmg:HYN48_13385"/>
<evidence type="ECO:0008006" key="3">
    <source>
        <dbReference type="Google" id="ProtNLM"/>
    </source>
</evidence>